<proteinExistence type="predicted"/>
<evidence type="ECO:0000256" key="1">
    <source>
        <dbReference type="SAM" id="MobiDB-lite"/>
    </source>
</evidence>
<dbReference type="AlphaFoldDB" id="A0A6J4IH39"/>
<organism evidence="2">
    <name type="scientific">uncultured Blastococcus sp</name>
    <dbReference type="NCBI Taxonomy" id="217144"/>
    <lineage>
        <taxon>Bacteria</taxon>
        <taxon>Bacillati</taxon>
        <taxon>Actinomycetota</taxon>
        <taxon>Actinomycetes</taxon>
        <taxon>Geodermatophilales</taxon>
        <taxon>Geodermatophilaceae</taxon>
        <taxon>Blastococcus</taxon>
        <taxon>environmental samples</taxon>
    </lineage>
</organism>
<feature type="region of interest" description="Disordered" evidence="1">
    <location>
        <begin position="69"/>
        <end position="114"/>
    </location>
</feature>
<dbReference type="EMBL" id="CADCTI010000177">
    <property type="protein sequence ID" value="CAA9252182.1"/>
    <property type="molecule type" value="Genomic_DNA"/>
</dbReference>
<gene>
    <name evidence="2" type="ORF">AVDCRST_MAG57-2126</name>
</gene>
<feature type="non-terminal residue" evidence="2">
    <location>
        <position position="1"/>
    </location>
</feature>
<accession>A0A6J4IH39</accession>
<feature type="compositionally biased region" description="Basic and acidic residues" evidence="1">
    <location>
        <begin position="7"/>
        <end position="21"/>
    </location>
</feature>
<name>A0A6J4IH39_9ACTN</name>
<evidence type="ECO:0000313" key="2">
    <source>
        <dbReference type="EMBL" id="CAA9252182.1"/>
    </source>
</evidence>
<protein>
    <submittedName>
        <fullName evidence="2">Histone protein Lsr2</fullName>
    </submittedName>
</protein>
<reference evidence="2" key="1">
    <citation type="submission" date="2020-02" db="EMBL/GenBank/DDBJ databases">
        <authorList>
            <person name="Meier V. D."/>
        </authorList>
    </citation>
    <scope>NUCLEOTIDE SEQUENCE</scope>
    <source>
        <strain evidence="2">AVDCRST_MAG57</strain>
    </source>
</reference>
<feature type="region of interest" description="Disordered" evidence="1">
    <location>
        <begin position="1"/>
        <end position="21"/>
    </location>
</feature>
<sequence>GAQGSGHPERRSRREPLGRRDRELFLGRHVLRDRSRGQECQGDARRLLPVRLRRPQGGARQPRLRWWALPGDRWPHGPRAGRRHPRLGPEERPRRQRPRSHPGERRRGLRGRAL</sequence>
<feature type="non-terminal residue" evidence="2">
    <location>
        <position position="114"/>
    </location>
</feature>